<dbReference type="EMBL" id="JAIWYP010000004">
    <property type="protein sequence ID" value="KAH3836429.1"/>
    <property type="molecule type" value="Genomic_DNA"/>
</dbReference>
<reference evidence="3" key="1">
    <citation type="journal article" date="2019" name="bioRxiv">
        <title>The Genome of the Zebra Mussel, Dreissena polymorpha: A Resource for Invasive Species Research.</title>
        <authorList>
            <person name="McCartney M.A."/>
            <person name="Auch B."/>
            <person name="Kono T."/>
            <person name="Mallez S."/>
            <person name="Zhang Y."/>
            <person name="Obille A."/>
            <person name="Becker A."/>
            <person name="Abrahante J.E."/>
            <person name="Garbe J."/>
            <person name="Badalamenti J.P."/>
            <person name="Herman A."/>
            <person name="Mangelson H."/>
            <person name="Liachko I."/>
            <person name="Sullivan S."/>
            <person name="Sone E.D."/>
            <person name="Koren S."/>
            <person name="Silverstein K.A.T."/>
            <person name="Beckman K.B."/>
            <person name="Gohl D.M."/>
        </authorList>
    </citation>
    <scope>NUCLEOTIDE SEQUENCE</scope>
    <source>
        <strain evidence="3">Duluth1</strain>
        <tissue evidence="3">Whole animal</tissue>
    </source>
</reference>
<dbReference type="Proteomes" id="UP000828390">
    <property type="component" value="Unassembled WGS sequence"/>
</dbReference>
<sequence length="368" mass="40613">MAKIDDRKKTCNVTALNSTTQCRCGEIKRVICNLSDGIIAKPGDKWWCGVFVGATHFSNKTVHETENSEECTTTNVPQHVTEESITSFSTTAYGMKEETAAVLNEVEENGTIESLKNTTIQHTNNVEENEHGGSYKKPDITQLALMIAGPFVVFDLGLFMFIYRKKLISYLGGKHVAEQMSSDENAPGDGNINMAAESNNDSFPHCNSAQRERGTMRQPTTAPHKQICGKLNANQQEDVDLDECIDNDPLYNRVKEKATKYAGINSKPQSGKTKGSNDFMFVLSLDEDSSYSSVKNNKNIEEGACGFTLHGDECTLADPLYIDIDSMAEQSATAKKDRQLGKIQHNENPLLRPAVPKEATTTIPFIQL</sequence>
<reference evidence="3" key="2">
    <citation type="submission" date="2020-11" db="EMBL/GenBank/DDBJ databases">
        <authorList>
            <person name="McCartney M.A."/>
            <person name="Auch B."/>
            <person name="Kono T."/>
            <person name="Mallez S."/>
            <person name="Becker A."/>
            <person name="Gohl D.M."/>
            <person name="Silverstein K.A.T."/>
            <person name="Koren S."/>
            <person name="Bechman K.B."/>
            <person name="Herman A."/>
            <person name="Abrahante J.E."/>
            <person name="Garbe J."/>
        </authorList>
    </citation>
    <scope>NUCLEOTIDE SEQUENCE</scope>
    <source>
        <strain evidence="3">Duluth1</strain>
        <tissue evidence="3">Whole animal</tissue>
    </source>
</reference>
<keyword evidence="2" id="KW-0812">Transmembrane</keyword>
<gene>
    <name evidence="3" type="ORF">DPMN_109799</name>
</gene>
<keyword evidence="4" id="KW-1185">Reference proteome</keyword>
<evidence type="ECO:0000256" key="2">
    <source>
        <dbReference type="SAM" id="Phobius"/>
    </source>
</evidence>
<feature type="region of interest" description="Disordered" evidence="1">
    <location>
        <begin position="181"/>
        <end position="223"/>
    </location>
</feature>
<accession>A0A9D4QMI5</accession>
<protein>
    <submittedName>
        <fullName evidence="3">Uncharacterized protein</fullName>
    </submittedName>
</protein>
<name>A0A9D4QMI5_DREPO</name>
<organism evidence="3 4">
    <name type="scientific">Dreissena polymorpha</name>
    <name type="common">Zebra mussel</name>
    <name type="synonym">Mytilus polymorpha</name>
    <dbReference type="NCBI Taxonomy" id="45954"/>
    <lineage>
        <taxon>Eukaryota</taxon>
        <taxon>Metazoa</taxon>
        <taxon>Spiralia</taxon>
        <taxon>Lophotrochozoa</taxon>
        <taxon>Mollusca</taxon>
        <taxon>Bivalvia</taxon>
        <taxon>Autobranchia</taxon>
        <taxon>Heteroconchia</taxon>
        <taxon>Euheterodonta</taxon>
        <taxon>Imparidentia</taxon>
        <taxon>Neoheterodontei</taxon>
        <taxon>Myida</taxon>
        <taxon>Dreissenoidea</taxon>
        <taxon>Dreissenidae</taxon>
        <taxon>Dreissena</taxon>
    </lineage>
</organism>
<feature type="transmembrane region" description="Helical" evidence="2">
    <location>
        <begin position="143"/>
        <end position="163"/>
    </location>
</feature>
<keyword evidence="2" id="KW-1133">Transmembrane helix</keyword>
<evidence type="ECO:0000256" key="1">
    <source>
        <dbReference type="SAM" id="MobiDB-lite"/>
    </source>
</evidence>
<keyword evidence="2" id="KW-0472">Membrane</keyword>
<dbReference type="AlphaFoldDB" id="A0A9D4QMI5"/>
<feature type="compositionally biased region" description="Polar residues" evidence="1">
    <location>
        <begin position="196"/>
        <end position="209"/>
    </location>
</feature>
<evidence type="ECO:0000313" key="4">
    <source>
        <dbReference type="Proteomes" id="UP000828390"/>
    </source>
</evidence>
<proteinExistence type="predicted"/>
<comment type="caution">
    <text evidence="3">The sequence shown here is derived from an EMBL/GenBank/DDBJ whole genome shotgun (WGS) entry which is preliminary data.</text>
</comment>
<evidence type="ECO:0000313" key="3">
    <source>
        <dbReference type="EMBL" id="KAH3836429.1"/>
    </source>
</evidence>